<evidence type="ECO:0000313" key="2">
    <source>
        <dbReference type="Proteomes" id="UP000230066"/>
    </source>
</evidence>
<dbReference type="EMBL" id="JXXN02001554">
    <property type="protein sequence ID" value="THD24523.1"/>
    <property type="molecule type" value="Genomic_DNA"/>
</dbReference>
<keyword evidence="2" id="KW-1185">Reference proteome</keyword>
<comment type="caution">
    <text evidence="1">The sequence shown here is derived from an EMBL/GenBank/DDBJ whole genome shotgun (WGS) entry which is preliminary data.</text>
</comment>
<protein>
    <submittedName>
        <fullName evidence="1">Uncharacterized protein</fullName>
    </submittedName>
</protein>
<dbReference type="AlphaFoldDB" id="A0A4E0RAI0"/>
<accession>A0A4E0RAI0</accession>
<name>A0A4E0RAI0_FASHE</name>
<proteinExistence type="predicted"/>
<dbReference type="Proteomes" id="UP000230066">
    <property type="component" value="Unassembled WGS sequence"/>
</dbReference>
<sequence length="896" mass="102461">MTAQVEDLRTQTQQIGSASRSHFLRSELRTVSQHIQRGLIEAECLVVVKDYIKSMESELECARKLVRTVSLKNRNLQRRILHKHQERLDRIYECEMLQLHLKAWRFALSLYDPGYSCLAHVLDNGIIDVSKHNKTECDVPTNLSSMPWICLKTTKLEFWARVNQLIQLGQLDRAVKVTMETFELQKLVSASQRHRWLPHCLLELTKVLDYLSALALHCFLEDLYELALVCANHAVRLLLSISPNRSPKIIDVKQTTPFDFIGYIEEQLTSAMIHETEWAVLLESCRRLIQVFWLTKRHQEAVSLLLGILGARRILIGQDEKSEGWKGGSQLACLITGSLCLFSSHVNQLSLISYGREDHITMSLTDLAMNWLEAALSVHLCRIRDERSGQMREAVQGPAFYLWSISTAILGRQCADVGAVYDIFLLAARVLSILAQIEPWRTECAQSMTQIISRALNAECEMGGQNSTNEYDTTSETVTTKDCQVKTLDMYLENIQCTELIGPIEALMQEVILVCRGQKWETAAALLEWWVIGCQMHRQRAAVRRRRSKPDCAVKSCGKGTMSDQPLQTDDTRGSYNNSESNTKIILALSKYRTIHVRFIHFLIQLHTLNFTSNKTSGQNSSQLNVGKHRDCVPDELVCNLFESGQDFRISCFLPAFNQLVPGTISLLEQLASRQAKSSSSTFLPGDNRFILASNRKLLAWWKHIHANERRSDLLQIQSFASPFLDGRSLVHLWEESVQFLQNEMRTAIMNIRGNGPPGSIECSESPTRLLRRFQFRPLMVTHDIVHLVRENSDASAFGIPDSDERIPDTVLFTRCLPTSKADSAPISEFHSISSADELSLRRETMKNRRLPQMTGRLRYWIRFRRKSAKNTNSETQYRKHWKTVKFEYPPVSVHL</sequence>
<organism evidence="1 2">
    <name type="scientific">Fasciola hepatica</name>
    <name type="common">Liver fluke</name>
    <dbReference type="NCBI Taxonomy" id="6192"/>
    <lineage>
        <taxon>Eukaryota</taxon>
        <taxon>Metazoa</taxon>
        <taxon>Spiralia</taxon>
        <taxon>Lophotrochozoa</taxon>
        <taxon>Platyhelminthes</taxon>
        <taxon>Trematoda</taxon>
        <taxon>Digenea</taxon>
        <taxon>Plagiorchiida</taxon>
        <taxon>Echinostomata</taxon>
        <taxon>Echinostomatoidea</taxon>
        <taxon>Fasciolidae</taxon>
        <taxon>Fasciola</taxon>
    </lineage>
</organism>
<gene>
    <name evidence="1" type="ORF">D915_004670</name>
</gene>
<reference evidence="1" key="1">
    <citation type="submission" date="2019-03" db="EMBL/GenBank/DDBJ databases">
        <title>Improved annotation for the trematode Fasciola hepatica.</title>
        <authorList>
            <person name="Choi Y.-J."/>
            <person name="Martin J."/>
            <person name="Mitreva M."/>
        </authorList>
    </citation>
    <scope>NUCLEOTIDE SEQUENCE [LARGE SCALE GENOMIC DNA]</scope>
</reference>
<evidence type="ECO:0000313" key="1">
    <source>
        <dbReference type="EMBL" id="THD24523.1"/>
    </source>
</evidence>